<feature type="transmembrane region" description="Helical" evidence="2">
    <location>
        <begin position="301"/>
        <end position="322"/>
    </location>
</feature>
<feature type="transmembrane region" description="Helical" evidence="2">
    <location>
        <begin position="12"/>
        <end position="31"/>
    </location>
</feature>
<evidence type="ECO:0000256" key="1">
    <source>
        <dbReference type="SAM" id="MobiDB-lite"/>
    </source>
</evidence>
<organism evidence="3 4">
    <name type="scientific">Chlorella sorokiniana</name>
    <name type="common">Freshwater green alga</name>
    <dbReference type="NCBI Taxonomy" id="3076"/>
    <lineage>
        <taxon>Eukaryota</taxon>
        <taxon>Viridiplantae</taxon>
        <taxon>Chlorophyta</taxon>
        <taxon>core chlorophytes</taxon>
        <taxon>Trebouxiophyceae</taxon>
        <taxon>Chlorellales</taxon>
        <taxon>Chlorellaceae</taxon>
        <taxon>Chlorella clade</taxon>
        <taxon>Chlorella</taxon>
    </lineage>
</organism>
<feature type="compositionally biased region" description="Low complexity" evidence="1">
    <location>
        <begin position="372"/>
        <end position="385"/>
    </location>
</feature>
<reference evidence="3 4" key="1">
    <citation type="journal article" date="2018" name="Plant J.">
        <title>Genome sequences of Chlorella sorokiniana UTEX 1602 and Micractinium conductrix SAG 241.80: implications to maltose excretion by a green alga.</title>
        <authorList>
            <person name="Arriola M.B."/>
            <person name="Velmurugan N."/>
            <person name="Zhang Y."/>
            <person name="Plunkett M.H."/>
            <person name="Hondzo H."/>
            <person name="Barney B.M."/>
        </authorList>
    </citation>
    <scope>NUCLEOTIDE SEQUENCE [LARGE SCALE GENOMIC DNA]</scope>
    <source>
        <strain evidence="4">UTEX 1602</strain>
    </source>
</reference>
<feature type="region of interest" description="Disordered" evidence="1">
    <location>
        <begin position="341"/>
        <end position="416"/>
    </location>
</feature>
<feature type="transmembrane region" description="Helical" evidence="2">
    <location>
        <begin position="168"/>
        <end position="189"/>
    </location>
</feature>
<dbReference type="OrthoDB" id="514505at2759"/>
<evidence type="ECO:0000256" key="2">
    <source>
        <dbReference type="SAM" id="Phobius"/>
    </source>
</evidence>
<keyword evidence="2" id="KW-0472">Membrane</keyword>
<protein>
    <submittedName>
        <fullName evidence="3">Uncharacterized protein</fullName>
    </submittedName>
</protein>
<keyword evidence="2" id="KW-0812">Transmembrane</keyword>
<feature type="transmembrane region" description="Helical" evidence="2">
    <location>
        <begin position="43"/>
        <end position="66"/>
    </location>
</feature>
<dbReference type="Proteomes" id="UP000239899">
    <property type="component" value="Unassembled WGS sequence"/>
</dbReference>
<feature type="transmembrane region" description="Helical" evidence="2">
    <location>
        <begin position="273"/>
        <end position="295"/>
    </location>
</feature>
<comment type="caution">
    <text evidence="3">The sequence shown here is derived from an EMBL/GenBank/DDBJ whole genome shotgun (WGS) entry which is preliminary data.</text>
</comment>
<feature type="transmembrane region" description="Helical" evidence="2">
    <location>
        <begin position="116"/>
        <end position="135"/>
    </location>
</feature>
<gene>
    <name evidence="3" type="ORF">C2E21_3172</name>
</gene>
<dbReference type="AlphaFoldDB" id="A0A2P6TX00"/>
<feature type="compositionally biased region" description="Gly residues" evidence="1">
    <location>
        <begin position="398"/>
        <end position="407"/>
    </location>
</feature>
<dbReference type="EMBL" id="LHPG02000005">
    <property type="protein sequence ID" value="PRW58595.1"/>
    <property type="molecule type" value="Genomic_DNA"/>
</dbReference>
<feature type="transmembrane region" description="Helical" evidence="2">
    <location>
        <begin position="78"/>
        <end position="104"/>
    </location>
</feature>
<evidence type="ECO:0000313" key="4">
    <source>
        <dbReference type="Proteomes" id="UP000239899"/>
    </source>
</evidence>
<keyword evidence="4" id="KW-1185">Reference proteome</keyword>
<proteinExistence type="predicted"/>
<accession>A0A2P6TX00</accession>
<evidence type="ECO:0000313" key="3">
    <source>
        <dbReference type="EMBL" id="PRW58595.1"/>
    </source>
</evidence>
<keyword evidence="2" id="KW-1133">Transmembrane helix</keyword>
<sequence>MAGRVYLNMAYVAPRTALWVLLFAAGLIDGIRHRGVRSRGFQLYWALVVSAGLFVLQEIVLLILAAEAHGQWVNGATLGAYIFFADLATSFWFGILLAVSAGYCITRTTLGPHKPVVIAIPIVYLVTALVVDYVLNWLRGFDAFTDQATYYEQIPEETAEKVGGTTGFVYLICLLANTMAMLLAWFFIFDTIQKEKEVLEQGYPDVSAAGAGGTGMPGEGVPPYPAGGNAVLLEQEGGNASHLYVDVVEADLDAPKTFQDKVDEREKLRLIRLFFYGVCGYLIATIAVVFLPLFVPTVVDRTILVLQNVVLLVFLAVLLWTFRMRQGSPYLLVDEEMETGGLMDNGPTTELGVLSHSDDEEEEQRQRPVLGGRPAAGPSSAAAARFTLSDEEEHTPSMGGGSNGGSNSGSNGLPPARQATLNVHAAQHGVVVEALPTPVTPAPITGVPQV</sequence>
<name>A0A2P6TX00_CHLSO</name>